<dbReference type="Ensembl" id="ENSCATT00000040967.1">
    <property type="protein sequence ID" value="ENSCATP00000016805.1"/>
    <property type="gene ID" value="ENSCATG00000032275.1"/>
</dbReference>
<dbReference type="Gene3D" id="1.10.510.10">
    <property type="entry name" value="Transferase(Phosphotransferase) domain 1"/>
    <property type="match status" value="1"/>
</dbReference>
<dbReference type="SMART" id="SM00220">
    <property type="entry name" value="S_TKc"/>
    <property type="match status" value="1"/>
</dbReference>
<reference evidence="3" key="1">
    <citation type="submission" date="2025-08" db="UniProtKB">
        <authorList>
            <consortium name="Ensembl"/>
        </authorList>
    </citation>
    <scope>IDENTIFICATION</scope>
</reference>
<organism evidence="3 4">
    <name type="scientific">Cercocebus atys</name>
    <name type="common">Sooty mangabey</name>
    <name type="synonym">Cercocebus torquatus atys</name>
    <dbReference type="NCBI Taxonomy" id="9531"/>
    <lineage>
        <taxon>Eukaryota</taxon>
        <taxon>Metazoa</taxon>
        <taxon>Chordata</taxon>
        <taxon>Craniata</taxon>
        <taxon>Vertebrata</taxon>
        <taxon>Euteleostomi</taxon>
        <taxon>Mammalia</taxon>
        <taxon>Eutheria</taxon>
        <taxon>Euarchontoglires</taxon>
        <taxon>Primates</taxon>
        <taxon>Haplorrhini</taxon>
        <taxon>Catarrhini</taxon>
        <taxon>Cercopithecidae</taxon>
        <taxon>Cercopithecinae</taxon>
        <taxon>Cercocebus</taxon>
    </lineage>
</organism>
<evidence type="ECO:0000313" key="4">
    <source>
        <dbReference type="Proteomes" id="UP000233060"/>
    </source>
</evidence>
<keyword evidence="4" id="KW-1185">Reference proteome</keyword>
<feature type="region of interest" description="Disordered" evidence="1">
    <location>
        <begin position="282"/>
        <end position="305"/>
    </location>
</feature>
<dbReference type="Pfam" id="PF00069">
    <property type="entry name" value="Pkinase"/>
    <property type="match status" value="1"/>
</dbReference>
<reference evidence="3" key="2">
    <citation type="submission" date="2025-09" db="UniProtKB">
        <authorList>
            <consortium name="Ensembl"/>
        </authorList>
    </citation>
    <scope>IDENTIFICATION</scope>
</reference>
<proteinExistence type="predicted"/>
<evidence type="ECO:0000259" key="2">
    <source>
        <dbReference type="PROSITE" id="PS50011"/>
    </source>
</evidence>
<dbReference type="GeneTree" id="ENSGT00940000153700"/>
<dbReference type="Bgee" id="ENSCATG00000032275">
    <property type="expression patterns" value="Expressed in thymus and 5 other cell types or tissues"/>
</dbReference>
<evidence type="ECO:0000256" key="1">
    <source>
        <dbReference type="SAM" id="MobiDB-lite"/>
    </source>
</evidence>
<dbReference type="InterPro" id="IPR050235">
    <property type="entry name" value="CK1_Ser-Thr_kinase"/>
</dbReference>
<name>A0A2K5LV38_CERAT</name>
<dbReference type="SUPFAM" id="SSF56112">
    <property type="entry name" value="Protein kinase-like (PK-like)"/>
    <property type="match status" value="1"/>
</dbReference>
<dbReference type="GO" id="GO:0005524">
    <property type="term" value="F:ATP binding"/>
    <property type="evidence" value="ECO:0007669"/>
    <property type="project" value="InterPro"/>
</dbReference>
<dbReference type="FunFam" id="1.10.510.10:FF:001184">
    <property type="entry name" value="GM17114"/>
    <property type="match status" value="1"/>
</dbReference>
<dbReference type="AlphaFoldDB" id="A0A2K5LV38"/>
<dbReference type="PROSITE" id="PS50011">
    <property type="entry name" value="PROTEIN_KINASE_DOM"/>
    <property type="match status" value="1"/>
</dbReference>
<protein>
    <recommendedName>
        <fullName evidence="2">Protein kinase domain-containing protein</fullName>
    </recommendedName>
</protein>
<dbReference type="Proteomes" id="UP000233060">
    <property type="component" value="Unassembled WGS sequence"/>
</dbReference>
<sequence>MASSSGSKAGFIVGRKCKLVWDICSGSFGDIYLATSITNGEEVAVKLESHNARHPQLLYESRLYKILQGGVGIRHSWIFWDLASKANFSDQMISRIEHVHKKNFIHRAIKPDNFLMDIGRHCSKLFLIDFGLAKKYRDNRTRQHRPYREDKNLTGTALYATINAHLGIEQSHQDDKESLGYVLMYFNRTSLPWRGLKAATKKQKYEKISEKMSTPAEVLRKGFPAEFAIYLNYCRGLHFEKAPDCMYLRQLLFILFRTLSHQYDYTFDWTMLKQKAAQQAASSTGQGQQAQTLTGKQPDKTKSNMKAGMENMWHPCDHYQSLSC</sequence>
<feature type="domain" description="Protein kinase" evidence="2">
    <location>
        <begin position="1"/>
        <end position="254"/>
    </location>
</feature>
<dbReference type="InterPro" id="IPR011009">
    <property type="entry name" value="Kinase-like_dom_sf"/>
</dbReference>
<dbReference type="GO" id="GO:0004672">
    <property type="term" value="F:protein kinase activity"/>
    <property type="evidence" value="ECO:0007669"/>
    <property type="project" value="InterPro"/>
</dbReference>
<dbReference type="PANTHER" id="PTHR11909">
    <property type="entry name" value="CASEIN KINASE-RELATED"/>
    <property type="match status" value="1"/>
</dbReference>
<feature type="compositionally biased region" description="Low complexity" evidence="1">
    <location>
        <begin position="282"/>
        <end position="296"/>
    </location>
</feature>
<evidence type="ECO:0000313" key="3">
    <source>
        <dbReference type="Ensembl" id="ENSCATP00000016805.1"/>
    </source>
</evidence>
<dbReference type="STRING" id="9531.ENSCATP00000016805"/>
<dbReference type="InterPro" id="IPR000719">
    <property type="entry name" value="Prot_kinase_dom"/>
</dbReference>
<accession>A0A2K5LV38</accession>